<accession>A0A1F5NJX0</accession>
<dbReference type="EMBL" id="MFEK01000016">
    <property type="protein sequence ID" value="OGE77945.1"/>
    <property type="molecule type" value="Genomic_DNA"/>
</dbReference>
<evidence type="ECO:0000313" key="2">
    <source>
        <dbReference type="Proteomes" id="UP000176864"/>
    </source>
</evidence>
<dbReference type="Proteomes" id="UP000176864">
    <property type="component" value="Unassembled WGS sequence"/>
</dbReference>
<proteinExistence type="predicted"/>
<name>A0A1F5NJX0_9BACT</name>
<sequence>MSERTETNQLFQDGIVTFAQKALGRGHTDFIASPLISQLLRAARLPVQSFRSFGLASNISDGLSFHTIELAIRGPQNEDEERIFANNRIPNIRLIAAEEDTIKRIDGLLLLTVACAARKPVAPKHLWHNELEKAVSSVWLARTLVYYSNREEQLATIREEEALKL</sequence>
<protein>
    <submittedName>
        <fullName evidence="1">Uncharacterized protein</fullName>
    </submittedName>
</protein>
<gene>
    <name evidence="1" type="ORF">A2751_02790</name>
</gene>
<comment type="caution">
    <text evidence="1">The sequence shown here is derived from an EMBL/GenBank/DDBJ whole genome shotgun (WGS) entry which is preliminary data.</text>
</comment>
<dbReference type="AlphaFoldDB" id="A0A1F5NJX0"/>
<dbReference type="STRING" id="1817824.A2751_02790"/>
<reference evidence="1 2" key="1">
    <citation type="journal article" date="2016" name="Nat. Commun.">
        <title>Thousands of microbial genomes shed light on interconnected biogeochemical processes in an aquifer system.</title>
        <authorList>
            <person name="Anantharaman K."/>
            <person name="Brown C.T."/>
            <person name="Hug L.A."/>
            <person name="Sharon I."/>
            <person name="Castelle C.J."/>
            <person name="Probst A.J."/>
            <person name="Thomas B.C."/>
            <person name="Singh A."/>
            <person name="Wilkins M.J."/>
            <person name="Karaoz U."/>
            <person name="Brodie E.L."/>
            <person name="Williams K.H."/>
            <person name="Hubbard S.S."/>
            <person name="Banfield J.F."/>
        </authorList>
    </citation>
    <scope>NUCLEOTIDE SEQUENCE [LARGE SCALE GENOMIC DNA]</scope>
</reference>
<evidence type="ECO:0000313" key="1">
    <source>
        <dbReference type="EMBL" id="OGE77945.1"/>
    </source>
</evidence>
<organism evidence="1 2">
    <name type="scientific">Candidatus Doudnabacteria bacterium RIFCSPHIGHO2_01_FULL_46_14</name>
    <dbReference type="NCBI Taxonomy" id="1817824"/>
    <lineage>
        <taxon>Bacteria</taxon>
        <taxon>Candidatus Doudnaibacteriota</taxon>
    </lineage>
</organism>